<protein>
    <submittedName>
        <fullName evidence="7">Transcription factor S-II (TFIIS), central domain containing protein</fullName>
    </submittedName>
</protein>
<evidence type="ECO:0000256" key="3">
    <source>
        <dbReference type="ARBA" id="ARBA00022833"/>
    </source>
</evidence>
<evidence type="ECO:0000256" key="5">
    <source>
        <dbReference type="SAM" id="MobiDB-lite"/>
    </source>
</evidence>
<dbReference type="PANTHER" id="PTHR11477:SF0">
    <property type="entry name" value="IP08861P-RELATED"/>
    <property type="match status" value="1"/>
</dbReference>
<feature type="domain" description="TFIIS central" evidence="6">
    <location>
        <begin position="172"/>
        <end position="311"/>
    </location>
</feature>
<feature type="region of interest" description="Disordered" evidence="5">
    <location>
        <begin position="1"/>
        <end position="44"/>
    </location>
</feature>
<dbReference type="SUPFAM" id="SSF46942">
    <property type="entry name" value="Elongation factor TFIIS domain 2"/>
    <property type="match status" value="1"/>
</dbReference>
<name>A0ABQ9XIT3_9EUKA</name>
<organism evidence="7 8">
    <name type="scientific">Blattamonas nauphoetae</name>
    <dbReference type="NCBI Taxonomy" id="2049346"/>
    <lineage>
        <taxon>Eukaryota</taxon>
        <taxon>Metamonada</taxon>
        <taxon>Preaxostyla</taxon>
        <taxon>Oxymonadida</taxon>
        <taxon>Blattamonas</taxon>
    </lineage>
</organism>
<feature type="region of interest" description="Disordered" evidence="5">
    <location>
        <begin position="106"/>
        <end position="162"/>
    </location>
</feature>
<dbReference type="Pfam" id="PF07500">
    <property type="entry name" value="TFIIS_M"/>
    <property type="match status" value="1"/>
</dbReference>
<accession>A0ABQ9XIT3</accession>
<reference evidence="7 8" key="1">
    <citation type="journal article" date="2022" name="bioRxiv">
        <title>Genomics of Preaxostyla Flagellates Illuminates Evolutionary Transitions and the Path Towards Mitochondrial Loss.</title>
        <authorList>
            <person name="Novak L.V.F."/>
            <person name="Treitli S.C."/>
            <person name="Pyrih J."/>
            <person name="Halakuc P."/>
            <person name="Pipaliya S.V."/>
            <person name="Vacek V."/>
            <person name="Brzon O."/>
            <person name="Soukal P."/>
            <person name="Eme L."/>
            <person name="Dacks J.B."/>
            <person name="Karnkowska A."/>
            <person name="Elias M."/>
            <person name="Hampl V."/>
        </authorList>
    </citation>
    <scope>NUCLEOTIDE SEQUENCE [LARGE SCALE GENOMIC DNA]</scope>
    <source>
        <strain evidence="7">NAU3</strain>
        <tissue evidence="7">Gut</tissue>
    </source>
</reference>
<dbReference type="EMBL" id="JARBJD010000120">
    <property type="protein sequence ID" value="KAK2951350.1"/>
    <property type="molecule type" value="Genomic_DNA"/>
</dbReference>
<proteinExistence type="predicted"/>
<dbReference type="PROSITE" id="PS51321">
    <property type="entry name" value="TFIIS_CENTRAL"/>
    <property type="match status" value="1"/>
</dbReference>
<dbReference type="InterPro" id="IPR036575">
    <property type="entry name" value="TFIIS_cen_dom_sf"/>
</dbReference>
<keyword evidence="4" id="KW-0539">Nucleus</keyword>
<keyword evidence="2" id="KW-0863">Zinc-finger</keyword>
<evidence type="ECO:0000256" key="1">
    <source>
        <dbReference type="ARBA" id="ARBA00022723"/>
    </source>
</evidence>
<gene>
    <name evidence="7" type="ORF">BLNAU_13729</name>
</gene>
<dbReference type="Gene3D" id="1.10.472.30">
    <property type="entry name" value="Transcription elongation factor S-II, central domain"/>
    <property type="match status" value="1"/>
</dbReference>
<feature type="region of interest" description="Disordered" evidence="5">
    <location>
        <begin position="315"/>
        <end position="353"/>
    </location>
</feature>
<dbReference type="InterPro" id="IPR003618">
    <property type="entry name" value="TFIIS_cen_dom"/>
</dbReference>
<evidence type="ECO:0000256" key="2">
    <source>
        <dbReference type="ARBA" id="ARBA00022771"/>
    </source>
</evidence>
<dbReference type="SMART" id="SM00510">
    <property type="entry name" value="TFS2M"/>
    <property type="match status" value="1"/>
</dbReference>
<sequence>MTNRPKPDDQQSGFIDEDDSFLDDPFGSSSDEELPNMTPDEQNEEYAELGTASLIAFRREKRTIKRTSDPSFVSHSSDSKILERMTNATNSRSEGLYNETIDVDSESGFLSSDSDMDGSLRNVHRNPHHKRQQLQTTPRHGQTQNRNRMSQPYPSSMSGGVGSISSEAIKQLRAKVVSSIERSLLNAINKIQSDNDESVDQSCLDKYLENETKVKKSKVRDLAASIEESIFNAHPSPSSSPYKDQVREVLFNLTDSKNRQFRQRVFGGAIPVSEIGKLDSWAMASDELQQERKEIEQKALKSLIIREESDRLAELEAENTEEQKLAQQAEEQDKEEIDKQPSPSPGPQLIQPESTASSESLFSILTSLPTTSVASAPKPSLIKFTSNGAVTDHKLVMPPLPLLNYSFTSIMGSFDASGLKLPLQLSPPSPTVLSTLLARLKPLFLESRTEPLPLSLFIAEQTDETQKRMALAISKQIEFHKGACTAPLLLHEGHDEVFFLSSFVFPKLPKRLYSFISSSYSHVFDTILLVIHFDDALQP</sequence>
<evidence type="ECO:0000313" key="7">
    <source>
        <dbReference type="EMBL" id="KAK2951350.1"/>
    </source>
</evidence>
<feature type="compositionally biased region" description="Polar residues" evidence="5">
    <location>
        <begin position="133"/>
        <end position="154"/>
    </location>
</feature>
<keyword evidence="1" id="KW-0479">Metal-binding</keyword>
<evidence type="ECO:0000256" key="4">
    <source>
        <dbReference type="ARBA" id="ARBA00023242"/>
    </source>
</evidence>
<keyword evidence="8" id="KW-1185">Reference proteome</keyword>
<comment type="caution">
    <text evidence="7">The sequence shown here is derived from an EMBL/GenBank/DDBJ whole genome shotgun (WGS) entry which is preliminary data.</text>
</comment>
<dbReference type="Proteomes" id="UP001281761">
    <property type="component" value="Unassembled WGS sequence"/>
</dbReference>
<dbReference type="PANTHER" id="PTHR11477">
    <property type="entry name" value="TRANSCRIPTION FACTOR S-II ZINC FINGER DOMAIN-CONTAINING PROTEIN"/>
    <property type="match status" value="1"/>
</dbReference>
<feature type="compositionally biased region" description="Basic residues" evidence="5">
    <location>
        <begin position="122"/>
        <end position="132"/>
    </location>
</feature>
<evidence type="ECO:0000313" key="8">
    <source>
        <dbReference type="Proteomes" id="UP001281761"/>
    </source>
</evidence>
<evidence type="ECO:0000259" key="6">
    <source>
        <dbReference type="PROSITE" id="PS51321"/>
    </source>
</evidence>
<keyword evidence="3" id="KW-0862">Zinc</keyword>